<dbReference type="SUPFAM" id="SSF53098">
    <property type="entry name" value="Ribonuclease H-like"/>
    <property type="match status" value="1"/>
</dbReference>
<dbReference type="PANTHER" id="PTHR33258:SF1">
    <property type="entry name" value="TRANSPOSASE INSL FOR INSERTION SEQUENCE ELEMENT IS186A-RELATED"/>
    <property type="match status" value="1"/>
</dbReference>
<dbReference type="GO" id="GO:0006313">
    <property type="term" value="P:DNA transposition"/>
    <property type="evidence" value="ECO:0007669"/>
    <property type="project" value="InterPro"/>
</dbReference>
<feature type="non-terminal residue" evidence="6">
    <location>
        <position position="1"/>
    </location>
</feature>
<organism evidence="6 7">
    <name type="scientific">Candidatus Chlorohelix allophototropha</name>
    <dbReference type="NCBI Taxonomy" id="3003348"/>
    <lineage>
        <taxon>Bacteria</taxon>
        <taxon>Bacillati</taxon>
        <taxon>Chloroflexota</taxon>
        <taxon>Chloroflexia</taxon>
        <taxon>Candidatus Chloroheliales</taxon>
        <taxon>Candidatus Chloroheliaceae</taxon>
        <taxon>Candidatus Chlorohelix</taxon>
    </lineage>
</organism>
<protein>
    <submittedName>
        <fullName evidence="6">IS4 family transposase</fullName>
    </submittedName>
</protein>
<dbReference type="GO" id="GO:0004803">
    <property type="term" value="F:transposase activity"/>
    <property type="evidence" value="ECO:0007669"/>
    <property type="project" value="InterPro"/>
</dbReference>
<keyword evidence="4" id="KW-0233">DNA recombination</keyword>
<evidence type="ECO:0000256" key="2">
    <source>
        <dbReference type="ARBA" id="ARBA00022578"/>
    </source>
</evidence>
<evidence type="ECO:0000256" key="4">
    <source>
        <dbReference type="ARBA" id="ARBA00023172"/>
    </source>
</evidence>
<accession>A0A8T7MAV7</accession>
<name>A0A8T7MAV7_9CHLR</name>
<dbReference type="GO" id="GO:0003677">
    <property type="term" value="F:DNA binding"/>
    <property type="evidence" value="ECO:0007669"/>
    <property type="project" value="UniProtKB-KW"/>
</dbReference>
<keyword evidence="2" id="KW-0815">Transposition</keyword>
<feature type="domain" description="Transposase IS4-like" evidence="5">
    <location>
        <begin position="64"/>
        <end position="241"/>
    </location>
</feature>
<dbReference type="InterPro" id="IPR047952">
    <property type="entry name" value="Transpos_IS4"/>
</dbReference>
<dbReference type="Pfam" id="PF01609">
    <property type="entry name" value="DDE_Tnp_1"/>
    <property type="match status" value="1"/>
</dbReference>
<reference evidence="6 7" key="1">
    <citation type="submission" date="2020-06" db="EMBL/GenBank/DDBJ databases">
        <title>Anoxygenic phototrophic Chloroflexota member uses a Type I reaction center.</title>
        <authorList>
            <person name="Tsuji J.M."/>
            <person name="Shaw N.A."/>
            <person name="Nagashima S."/>
            <person name="Venkiteswaran J."/>
            <person name="Schiff S.L."/>
            <person name="Hanada S."/>
            <person name="Tank M."/>
            <person name="Neufeld J.D."/>
        </authorList>
    </citation>
    <scope>NUCLEOTIDE SEQUENCE [LARGE SCALE GENOMIC DNA]</scope>
    <source>
        <strain evidence="6">L227-S17</strain>
    </source>
</reference>
<gene>
    <name evidence="6" type="ORF">HXX08_25215</name>
</gene>
<dbReference type="NCBIfam" id="NF033592">
    <property type="entry name" value="transpos_IS4_1"/>
    <property type="match status" value="1"/>
</dbReference>
<dbReference type="Proteomes" id="UP000521676">
    <property type="component" value="Unassembled WGS sequence"/>
</dbReference>
<dbReference type="InterPro" id="IPR002559">
    <property type="entry name" value="Transposase_11"/>
</dbReference>
<dbReference type="InterPro" id="IPR012337">
    <property type="entry name" value="RNaseH-like_sf"/>
</dbReference>
<evidence type="ECO:0000313" key="6">
    <source>
        <dbReference type="EMBL" id="NWJ49171.1"/>
    </source>
</evidence>
<dbReference type="PANTHER" id="PTHR33258">
    <property type="entry name" value="TRANSPOSASE INSL FOR INSERTION SEQUENCE ELEMENT IS186A-RELATED"/>
    <property type="match status" value="1"/>
</dbReference>
<comment type="caution">
    <text evidence="6">The sequence shown here is derived from an EMBL/GenBank/DDBJ whole genome shotgun (WGS) entry which is preliminary data.</text>
</comment>
<comment type="similarity">
    <text evidence="1">Belongs to the transposase 11 family.</text>
</comment>
<sequence>PLQALFQHISQLLQQRLEVWSTCALAPFAAEVLALNETTLDQVARYLPSLRQVPQGDERLLPGKLSALFDLRRQQWRTIEYQEKPHQNKKVAARQMVSNLPKYSLVLADLGYFGFEWFDWLTEQSYWWVSRLREKTSYTLLHSFFEEGDTKDQLIWLGAYRADQAAHAVRLVQFRVGKHLHRYITNVTEPQQLPIIEIARLYARRWDIELAFKTLKVHLKLHLLWSAKNQVILQQVWATLIIAQILQAFQMEIAGRAGVDPFEVSLALMIEYLPQFAYDGNDPLESFIKYGREVRFIRPSTRTKILAPTPDWDLYKPLPPDLCFIRKPRYAHKP</sequence>
<evidence type="ECO:0000313" key="7">
    <source>
        <dbReference type="Proteomes" id="UP000521676"/>
    </source>
</evidence>
<keyword evidence="3" id="KW-0238">DNA-binding</keyword>
<evidence type="ECO:0000259" key="5">
    <source>
        <dbReference type="Pfam" id="PF01609"/>
    </source>
</evidence>
<dbReference type="EMBL" id="JACATZ010000013">
    <property type="protein sequence ID" value="NWJ49171.1"/>
    <property type="molecule type" value="Genomic_DNA"/>
</dbReference>
<proteinExistence type="inferred from homology"/>
<dbReference type="AlphaFoldDB" id="A0A8T7MAV7"/>
<evidence type="ECO:0000256" key="1">
    <source>
        <dbReference type="ARBA" id="ARBA00010075"/>
    </source>
</evidence>
<evidence type="ECO:0000256" key="3">
    <source>
        <dbReference type="ARBA" id="ARBA00023125"/>
    </source>
</evidence>